<keyword evidence="1" id="KW-0547">Nucleotide-binding</keyword>
<dbReference type="SMART" id="SM00220">
    <property type="entry name" value="S_TKc"/>
    <property type="match status" value="1"/>
</dbReference>
<dbReference type="EMBL" id="CP001037">
    <property type="protein sequence ID" value="ACC83439.1"/>
    <property type="molecule type" value="Genomic_DNA"/>
</dbReference>
<accession>B2J253</accession>
<keyword evidence="2" id="KW-0067">ATP-binding</keyword>
<evidence type="ECO:0000313" key="4">
    <source>
        <dbReference type="EMBL" id="ACC83439.1"/>
    </source>
</evidence>
<protein>
    <submittedName>
        <fullName evidence="4">Serine/threonine protein kinase</fullName>
    </submittedName>
</protein>
<dbReference type="InterPro" id="IPR000719">
    <property type="entry name" value="Prot_kinase_dom"/>
</dbReference>
<proteinExistence type="predicted"/>
<reference evidence="5" key="1">
    <citation type="submission" date="2008-04" db="EMBL/GenBank/DDBJ databases">
        <title>Complete sequence of chromosome of Nostoc punctiforme ATCC 29133.</title>
        <authorList>
            <consortium name="US DOE Joint Genome Institute"/>
            <person name="Copeland A."/>
            <person name="Lucas S."/>
            <person name="Lapidus A."/>
            <person name="Glavina del Rio T."/>
            <person name="Dalin E."/>
            <person name="Tice H."/>
            <person name="Pitluck S."/>
            <person name="Chain P."/>
            <person name="Malfatti S."/>
            <person name="Shin M."/>
            <person name="Vergez L."/>
            <person name="Schmutz J."/>
            <person name="Larimer F."/>
            <person name="Land M."/>
            <person name="Hauser L."/>
            <person name="Kyrpides N."/>
            <person name="Kim E."/>
            <person name="Meeks J.C."/>
            <person name="Elhai J."/>
            <person name="Campbell E.L."/>
            <person name="Thiel T."/>
            <person name="Longmire J."/>
            <person name="Potts M."/>
            <person name="Atlas R."/>
        </authorList>
    </citation>
    <scope>NUCLEOTIDE SEQUENCE [LARGE SCALE GENOMIC DNA]</scope>
    <source>
        <strain evidence="5">ATCC 29133 / PCC 73102</strain>
    </source>
</reference>
<dbReference type="PANTHER" id="PTHR24363">
    <property type="entry name" value="SERINE/THREONINE PROTEIN KINASE"/>
    <property type="match status" value="1"/>
</dbReference>
<dbReference type="InterPro" id="IPR011009">
    <property type="entry name" value="Kinase-like_dom_sf"/>
</dbReference>
<keyword evidence="4" id="KW-0418">Kinase</keyword>
<feature type="domain" description="Protein kinase" evidence="3">
    <location>
        <begin position="37"/>
        <end position="300"/>
    </location>
</feature>
<dbReference type="Gene3D" id="3.30.200.20">
    <property type="entry name" value="Phosphorylase Kinase, domain 1"/>
    <property type="match status" value="1"/>
</dbReference>
<dbReference type="EnsemblBacteria" id="ACC83439">
    <property type="protein sequence ID" value="ACC83439"/>
    <property type="gene ID" value="Npun_F5105"/>
</dbReference>
<keyword evidence="5" id="KW-1185">Reference proteome</keyword>
<organism evidence="4 5">
    <name type="scientific">Nostoc punctiforme (strain ATCC 29133 / PCC 73102)</name>
    <dbReference type="NCBI Taxonomy" id="63737"/>
    <lineage>
        <taxon>Bacteria</taxon>
        <taxon>Bacillati</taxon>
        <taxon>Cyanobacteriota</taxon>
        <taxon>Cyanophyceae</taxon>
        <taxon>Nostocales</taxon>
        <taxon>Nostocaceae</taxon>
        <taxon>Nostoc</taxon>
    </lineage>
</organism>
<dbReference type="AlphaFoldDB" id="B2J253"/>
<dbReference type="NCBIfam" id="NF045510">
    <property type="entry name" value="4Cys_prefix_kin"/>
    <property type="match status" value="1"/>
</dbReference>
<keyword evidence="4" id="KW-0723">Serine/threonine-protein kinase</keyword>
<dbReference type="PhylomeDB" id="B2J253"/>
<dbReference type="Gene3D" id="1.10.510.10">
    <property type="entry name" value="Transferase(Phosphotransferase) domain 1"/>
    <property type="match status" value="1"/>
</dbReference>
<dbReference type="OrthoDB" id="468098at2"/>
<dbReference type="STRING" id="63737.Npun_F5105"/>
<keyword evidence="4" id="KW-0808">Transferase</keyword>
<dbReference type="KEGG" id="npu:Npun_F5105"/>
<dbReference type="HOGENOM" id="CLU_034821_0_0_3"/>
<dbReference type="PANTHER" id="PTHR24363:SF7">
    <property type="entry name" value="SERINE_THREONINE-PROTEIN KINASE-LIKE PROTEIN E"/>
    <property type="match status" value="1"/>
</dbReference>
<dbReference type="GO" id="GO:0004674">
    <property type="term" value="F:protein serine/threonine kinase activity"/>
    <property type="evidence" value="ECO:0007669"/>
    <property type="project" value="UniProtKB-KW"/>
</dbReference>
<evidence type="ECO:0000256" key="1">
    <source>
        <dbReference type="ARBA" id="ARBA00022741"/>
    </source>
</evidence>
<name>B2J253_NOSP7</name>
<dbReference type="eggNOG" id="COG0515">
    <property type="taxonomic scope" value="Bacteria"/>
</dbReference>
<dbReference type="CDD" id="cd14014">
    <property type="entry name" value="STKc_PknB_like"/>
    <property type="match status" value="1"/>
</dbReference>
<sequence>MSLCINPVCPTPNHPNNEQNRFCQSCGSHLELLGRYRVTCLLSDKTGFSKVYEAYEQDTPKILKILKEDLSGNARAVELFQQEVTVLEQLNHPGIPKEDSYFQYQTRHGLVLHCIAMEKIDGYNLVQWLEQNHPISEDQAVAWLKQLVEILDLVHGKQYLHRDIKPSNIMIRSPLGKDWGELVLIDFGTATEIDRTDPDQLSNGDGMTALMSSGYSAPEQMNGQAVPQSDFFALGRTFIFLLTGHHPLDMYDVQQNVLHWQNHAIDISPLLLNLIDWLTAADIKKRPANAQEILQRLEHIEEGKKFCSDEDSTPAVAPGSPRVEEPLAEVEDLEPISLLSEQEPENSIPPASVVEDQLTETTPENLNLVIDLNTEELSPPIPKTLSSPHKEPEEVPLLKFFTGLLMILGLLSIVALAMRNSKFIVNSNYGQSPEKRGKIDYFSYQEGRDSQGRRAEFNIAVLSLEYKWLLGSNFQIKYNDEIISIDLLKLNLEQEGIQKIMDEPREIISVGTVACKGNIAVQQRMALERSKQIQFLVKKLFINTPSVKGYRILNLGQFQRSNCQANQDLTTYQRSIIIIGVKNKSAGVILDEALRDRLEKKPFADFKLEDYSLGTAENFRTIPSNLLQFR</sequence>
<dbReference type="RefSeq" id="WP_012411393.1">
    <property type="nucleotide sequence ID" value="NC_010628.1"/>
</dbReference>
<evidence type="ECO:0000313" key="5">
    <source>
        <dbReference type="Proteomes" id="UP000001191"/>
    </source>
</evidence>
<dbReference type="Pfam" id="PF00069">
    <property type="entry name" value="Pkinase"/>
    <property type="match status" value="1"/>
</dbReference>
<evidence type="ECO:0000256" key="2">
    <source>
        <dbReference type="ARBA" id="ARBA00022840"/>
    </source>
</evidence>
<dbReference type="GO" id="GO:0005524">
    <property type="term" value="F:ATP binding"/>
    <property type="evidence" value="ECO:0007669"/>
    <property type="project" value="UniProtKB-KW"/>
</dbReference>
<dbReference type="InterPro" id="IPR008271">
    <property type="entry name" value="Ser/Thr_kinase_AS"/>
</dbReference>
<dbReference type="Proteomes" id="UP000001191">
    <property type="component" value="Chromosome"/>
</dbReference>
<gene>
    <name evidence="4" type="ordered locus">Npun_F5105</name>
</gene>
<reference evidence="4 5" key="2">
    <citation type="journal article" date="2013" name="Plant Physiol.">
        <title>A Nostoc punctiforme Sugar Transporter Necessary to Establish a Cyanobacterium-Plant Symbiosis.</title>
        <authorList>
            <person name="Ekman M."/>
            <person name="Picossi S."/>
            <person name="Campbell E.L."/>
            <person name="Meeks J.C."/>
            <person name="Flores E."/>
        </authorList>
    </citation>
    <scope>NUCLEOTIDE SEQUENCE [LARGE SCALE GENOMIC DNA]</scope>
    <source>
        <strain evidence="5">ATCC 29133 / PCC 73102</strain>
    </source>
</reference>
<dbReference type="PROSITE" id="PS00108">
    <property type="entry name" value="PROTEIN_KINASE_ST"/>
    <property type="match status" value="1"/>
</dbReference>
<evidence type="ECO:0000259" key="3">
    <source>
        <dbReference type="PROSITE" id="PS50011"/>
    </source>
</evidence>
<dbReference type="SUPFAM" id="SSF56112">
    <property type="entry name" value="Protein kinase-like (PK-like)"/>
    <property type="match status" value="1"/>
</dbReference>
<dbReference type="PROSITE" id="PS50011">
    <property type="entry name" value="PROTEIN_KINASE_DOM"/>
    <property type="match status" value="1"/>
</dbReference>